<dbReference type="SUPFAM" id="SSF51182">
    <property type="entry name" value="RmlC-like cupins"/>
    <property type="match status" value="1"/>
</dbReference>
<accession>A0AA48H5I4</accession>
<dbReference type="EMBL" id="AP027081">
    <property type="protein sequence ID" value="BDU77776.1"/>
    <property type="molecule type" value="Genomic_DNA"/>
</dbReference>
<dbReference type="RefSeq" id="WP_279341864.1">
    <property type="nucleotide sequence ID" value="NZ_AP027081.1"/>
</dbReference>
<evidence type="ECO:0008006" key="3">
    <source>
        <dbReference type="Google" id="ProtNLM"/>
    </source>
</evidence>
<dbReference type="Pfam" id="PF05962">
    <property type="entry name" value="HutD"/>
    <property type="match status" value="1"/>
</dbReference>
<dbReference type="InterPro" id="IPR014710">
    <property type="entry name" value="RmlC-like_jellyroll"/>
</dbReference>
<dbReference type="PANTHER" id="PTHR37943:SF1">
    <property type="entry name" value="PROTEIN VES"/>
    <property type="match status" value="1"/>
</dbReference>
<dbReference type="Gene3D" id="2.60.120.10">
    <property type="entry name" value="Jelly Rolls"/>
    <property type="match status" value="1"/>
</dbReference>
<sequence length="203" mass="21245">MIRRLGPGDVRAMPWKNGLGSTDQFLIRPEGASLATGFLLRISRAPVLADGPFSAFPGLDRSLLLLAGEGLDLDHGPHGRQRLAGPFQPVRFSGDWVTTGRLLGGPCLDFGVMTRRGACTHDLSVLRPGAGAQRLPDAPLRLVYCAEGAARVGGLALEAGAAALLEGEGEAWTEGQATLVLVLLRGRALSHPDPAADASRDLA</sequence>
<dbReference type="InterPro" id="IPR011051">
    <property type="entry name" value="RmlC_Cupin_sf"/>
</dbReference>
<evidence type="ECO:0000313" key="1">
    <source>
        <dbReference type="EMBL" id="BDU77776.1"/>
    </source>
</evidence>
<dbReference type="Proteomes" id="UP001228113">
    <property type="component" value="Chromosome"/>
</dbReference>
<dbReference type="PANTHER" id="PTHR37943">
    <property type="entry name" value="PROTEIN VES"/>
    <property type="match status" value="1"/>
</dbReference>
<proteinExistence type="predicted"/>
<dbReference type="AlphaFoldDB" id="A0AA48H5I4"/>
<protein>
    <recommendedName>
        <fullName evidence="3">HutD family protein</fullName>
    </recommendedName>
</protein>
<dbReference type="KEGG" id="msea:METESE_27340"/>
<gene>
    <name evidence="1" type="ORF">METESE_27340</name>
</gene>
<dbReference type="CDD" id="cd20293">
    <property type="entry name" value="cupin_HutD_N"/>
    <property type="match status" value="1"/>
</dbReference>
<name>A0AA48H5I4_9BACT</name>
<organism evidence="1 2">
    <name type="scientific">Mesoterricola sediminis</name>
    <dbReference type="NCBI Taxonomy" id="2927980"/>
    <lineage>
        <taxon>Bacteria</taxon>
        <taxon>Pseudomonadati</taxon>
        <taxon>Acidobacteriota</taxon>
        <taxon>Holophagae</taxon>
        <taxon>Holophagales</taxon>
        <taxon>Holophagaceae</taxon>
        <taxon>Mesoterricola</taxon>
    </lineage>
</organism>
<evidence type="ECO:0000313" key="2">
    <source>
        <dbReference type="Proteomes" id="UP001228113"/>
    </source>
</evidence>
<keyword evidence="2" id="KW-1185">Reference proteome</keyword>
<dbReference type="InterPro" id="IPR010282">
    <property type="entry name" value="Uncharacterised_HutD/Ves"/>
</dbReference>
<reference evidence="1" key="1">
    <citation type="journal article" date="2023" name="Int. J. Syst. Evol. Microbiol.">
        <title>Mesoterricola silvestris gen. nov., sp. nov., Mesoterricola sediminis sp. nov., Geothrix oryzae sp. nov., Geothrix edaphica sp. nov., Geothrix rubra sp. nov., and Geothrix limicola sp. nov., six novel members of Acidobacteriota isolated from soils.</title>
        <authorList>
            <person name="Itoh H."/>
            <person name="Sugisawa Y."/>
            <person name="Mise K."/>
            <person name="Xu Z."/>
            <person name="Kuniyasu M."/>
            <person name="Ushijima N."/>
            <person name="Kawano K."/>
            <person name="Kobayashi E."/>
            <person name="Shiratori Y."/>
            <person name="Masuda Y."/>
            <person name="Senoo K."/>
        </authorList>
    </citation>
    <scope>NUCLEOTIDE SEQUENCE</scope>
    <source>
        <strain evidence="1">W786</strain>
    </source>
</reference>